<gene>
    <name evidence="5" type="ordered locus">Slip_1020</name>
</gene>
<keyword evidence="1" id="KW-0813">Transport</keyword>
<dbReference type="KEGG" id="slp:Slip_1020"/>
<dbReference type="GO" id="GO:0016887">
    <property type="term" value="F:ATP hydrolysis activity"/>
    <property type="evidence" value="ECO:0007669"/>
    <property type="project" value="InterPro"/>
</dbReference>
<reference evidence="5 6" key="2">
    <citation type="journal article" date="2010" name="Stand. Genomic Sci.">
        <title>Complete genome sequence of Syntrophothermus lipocalidus type strain (TGB-C1).</title>
        <authorList>
            <person name="Djao O.D."/>
            <person name="Zhang X."/>
            <person name="Lucas S."/>
            <person name="Lapidus A."/>
            <person name="Del Rio T.G."/>
            <person name="Nolan M."/>
            <person name="Tice H."/>
            <person name="Cheng J.F."/>
            <person name="Han C."/>
            <person name="Tapia R."/>
            <person name="Goodwin L."/>
            <person name="Pitluck S."/>
            <person name="Liolios K."/>
            <person name="Ivanova N."/>
            <person name="Mavromatis K."/>
            <person name="Mikhailova N."/>
            <person name="Ovchinnikova G."/>
            <person name="Pati A."/>
            <person name="Brambilla E."/>
            <person name="Chen A."/>
            <person name="Palaniappan K."/>
            <person name="Land M."/>
            <person name="Hauser L."/>
            <person name="Chang Y.J."/>
            <person name="Jeffries C.D."/>
            <person name="Rohde M."/>
            <person name="Sikorski J."/>
            <person name="Spring S."/>
            <person name="Goker M."/>
            <person name="Detter J.C."/>
            <person name="Woyke T."/>
            <person name="Bristow J."/>
            <person name="Eisen J.A."/>
            <person name="Markowitz V."/>
            <person name="Hugenholtz P."/>
            <person name="Kyrpides N.C."/>
            <person name="Klenk H.P."/>
        </authorList>
    </citation>
    <scope>NUCLEOTIDE SEQUENCE [LARGE SCALE GENOMIC DNA]</scope>
    <source>
        <strain evidence="6">DSM 12680 / TGB-C1</strain>
    </source>
</reference>
<sequence length="236" mass="26894">MPLSLCHISKEFDGLKVLEDLTLEVKENTLTCILGPSGSGKTTLLNIIAGIIEPDAGEMVGFAGHRISYIFQETRLLKWKTVRGNLDFVLKDHLSPSARQQTISHYLQLVGLEEFQNYYPEKLSGGMKQRVSLARAFAYPAEILLMDEPFVGLDLGLKLSLMHSFLDLWLAERRSTFFVTHDIQEALFLGEEVFVLTHRPGRIKGHLTIDIPHRERSLQRQEMADLQETLYRLLTE</sequence>
<dbReference type="SMART" id="SM00382">
    <property type="entry name" value="AAA"/>
    <property type="match status" value="1"/>
</dbReference>
<feature type="domain" description="ABC transporter" evidence="4">
    <location>
        <begin position="3"/>
        <end position="223"/>
    </location>
</feature>
<reference evidence="6" key="1">
    <citation type="journal article" date="2010" name="Stand. Genomic Sci.">
        <title>Complete genome sequence of Syntrophothermus lipocalidus type strain (TGB-C1T).</title>
        <authorList>
            <consortium name="US DOE Joint Genome Institute (JGI-PGF)"/>
            <person name="Djao O."/>
            <person name="Zhang X."/>
            <person name="Lucas S."/>
            <person name="Lapidus A."/>
            <person name="Glavina Del Rio T."/>
            <person name="Nolan M."/>
            <person name="Tice H."/>
            <person name="Cheng J."/>
            <person name="Han C."/>
            <person name="Tapia R."/>
            <person name="Goodwin L."/>
            <person name="Pitluck S."/>
            <person name="Liolios K."/>
            <person name="Ivanova N."/>
            <person name="Mavromatis K."/>
            <person name="Mikhailova N."/>
            <person name="Ovchinnikova G."/>
            <person name="Pati A."/>
            <person name="Brambilla E."/>
            <person name="Chen A."/>
            <person name="Palaniappan K."/>
            <person name="Land M."/>
            <person name="Hauser L."/>
            <person name="Chang Y."/>
            <person name="Jeffries C."/>
            <person name="Rohde M."/>
            <person name="Sikorski J."/>
            <person name="Spring S."/>
            <person name="Goker M."/>
            <person name="Detter J."/>
            <person name="Woyke T."/>
            <person name="Bristow J."/>
            <person name="Eisen J."/>
            <person name="Markowitz V."/>
            <person name="Hugenholtz P."/>
            <person name="Kyrpides N."/>
            <person name="Klenk H."/>
        </authorList>
    </citation>
    <scope>NUCLEOTIDE SEQUENCE [LARGE SCALE GENOMIC DNA]</scope>
    <source>
        <strain evidence="6">DSM 12680 / TGB-C1</strain>
    </source>
</reference>
<keyword evidence="3" id="KW-0067">ATP-binding</keyword>
<keyword evidence="6" id="KW-1185">Reference proteome</keyword>
<organism evidence="5 6">
    <name type="scientific">Syntrophothermus lipocalidus (strain DSM 12680 / TGB-C1)</name>
    <dbReference type="NCBI Taxonomy" id="643648"/>
    <lineage>
        <taxon>Bacteria</taxon>
        <taxon>Bacillati</taxon>
        <taxon>Bacillota</taxon>
        <taxon>Clostridia</taxon>
        <taxon>Eubacteriales</taxon>
        <taxon>Syntrophomonadaceae</taxon>
        <taxon>Syntrophothermus</taxon>
    </lineage>
</organism>
<dbReference type="eggNOG" id="COG1116">
    <property type="taxonomic scope" value="Bacteria"/>
</dbReference>
<dbReference type="InterPro" id="IPR003439">
    <property type="entry name" value="ABC_transporter-like_ATP-bd"/>
</dbReference>
<dbReference type="InterPro" id="IPR027417">
    <property type="entry name" value="P-loop_NTPase"/>
</dbReference>
<dbReference type="STRING" id="643648.Slip_1020"/>
<evidence type="ECO:0000259" key="4">
    <source>
        <dbReference type="PROSITE" id="PS50893"/>
    </source>
</evidence>
<keyword evidence="2" id="KW-0547">Nucleotide-binding</keyword>
<dbReference type="PROSITE" id="PS50893">
    <property type="entry name" value="ABC_TRANSPORTER_2"/>
    <property type="match status" value="1"/>
</dbReference>
<evidence type="ECO:0000256" key="2">
    <source>
        <dbReference type="ARBA" id="ARBA00022741"/>
    </source>
</evidence>
<dbReference type="AlphaFoldDB" id="D7CM64"/>
<dbReference type="OrthoDB" id="9801958at2"/>
<dbReference type="Gene3D" id="3.40.50.300">
    <property type="entry name" value="P-loop containing nucleotide triphosphate hydrolases"/>
    <property type="match status" value="1"/>
</dbReference>
<name>D7CM64_SYNLT</name>
<dbReference type="Pfam" id="PF00005">
    <property type="entry name" value="ABC_tran"/>
    <property type="match status" value="1"/>
</dbReference>
<dbReference type="InterPro" id="IPR017871">
    <property type="entry name" value="ABC_transporter-like_CS"/>
</dbReference>
<evidence type="ECO:0000313" key="6">
    <source>
        <dbReference type="Proteomes" id="UP000000378"/>
    </source>
</evidence>
<dbReference type="HOGENOM" id="CLU_000604_1_22_9"/>
<protein>
    <submittedName>
        <fullName evidence="5">ABC transporter related protein</fullName>
    </submittedName>
</protein>
<dbReference type="RefSeq" id="WP_013175201.1">
    <property type="nucleotide sequence ID" value="NC_014220.1"/>
</dbReference>
<dbReference type="InterPro" id="IPR050166">
    <property type="entry name" value="ABC_transporter_ATP-bind"/>
</dbReference>
<evidence type="ECO:0000313" key="5">
    <source>
        <dbReference type="EMBL" id="ADI01799.1"/>
    </source>
</evidence>
<dbReference type="Proteomes" id="UP000000378">
    <property type="component" value="Chromosome"/>
</dbReference>
<dbReference type="PROSITE" id="PS00211">
    <property type="entry name" value="ABC_TRANSPORTER_1"/>
    <property type="match status" value="1"/>
</dbReference>
<accession>D7CM64</accession>
<dbReference type="EMBL" id="CP002048">
    <property type="protein sequence ID" value="ADI01799.1"/>
    <property type="molecule type" value="Genomic_DNA"/>
</dbReference>
<dbReference type="InterPro" id="IPR003593">
    <property type="entry name" value="AAA+_ATPase"/>
</dbReference>
<dbReference type="PANTHER" id="PTHR42788">
    <property type="entry name" value="TAURINE IMPORT ATP-BINDING PROTEIN-RELATED"/>
    <property type="match status" value="1"/>
</dbReference>
<evidence type="ECO:0000256" key="3">
    <source>
        <dbReference type="ARBA" id="ARBA00022840"/>
    </source>
</evidence>
<dbReference type="GO" id="GO:0005524">
    <property type="term" value="F:ATP binding"/>
    <property type="evidence" value="ECO:0007669"/>
    <property type="project" value="UniProtKB-KW"/>
</dbReference>
<evidence type="ECO:0000256" key="1">
    <source>
        <dbReference type="ARBA" id="ARBA00022448"/>
    </source>
</evidence>
<proteinExistence type="predicted"/>
<dbReference type="SUPFAM" id="SSF52540">
    <property type="entry name" value="P-loop containing nucleoside triphosphate hydrolases"/>
    <property type="match status" value="1"/>
</dbReference>
<dbReference type="PANTHER" id="PTHR42788:SF13">
    <property type="entry name" value="ALIPHATIC SULFONATES IMPORT ATP-BINDING PROTEIN SSUB"/>
    <property type="match status" value="1"/>
</dbReference>